<dbReference type="PANTHER" id="PTHR43586:SF8">
    <property type="entry name" value="CYSTEINE DESULFURASE 1, CHLOROPLASTIC"/>
    <property type="match status" value="1"/>
</dbReference>
<evidence type="ECO:0000256" key="6">
    <source>
        <dbReference type="ARBA" id="ARBA00050776"/>
    </source>
</evidence>
<accession>R9GVQ9</accession>
<dbReference type="Gene3D" id="3.90.1150.10">
    <property type="entry name" value="Aspartate Aminotransferase, domain 1"/>
    <property type="match status" value="1"/>
</dbReference>
<evidence type="ECO:0000256" key="4">
    <source>
        <dbReference type="ARBA" id="ARBA00022679"/>
    </source>
</evidence>
<dbReference type="EC" id="2.8.1.7" evidence="8"/>
<evidence type="ECO:0000256" key="2">
    <source>
        <dbReference type="ARBA" id="ARBA00002824"/>
    </source>
</evidence>
<dbReference type="InterPro" id="IPR016454">
    <property type="entry name" value="Cysteine_dSase"/>
</dbReference>
<dbReference type="CDD" id="cd06453">
    <property type="entry name" value="SufS_like"/>
    <property type="match status" value="1"/>
</dbReference>
<comment type="cofactor">
    <cofactor evidence="1 7">
        <name>pyridoxal 5'-phosphate</name>
        <dbReference type="ChEBI" id="CHEBI:597326"/>
    </cofactor>
</comment>
<evidence type="ECO:0000256" key="3">
    <source>
        <dbReference type="ARBA" id="ARBA00010447"/>
    </source>
</evidence>
<keyword evidence="11" id="KW-1185">Reference proteome</keyword>
<comment type="function">
    <text evidence="2 8">Catalyzes the removal of elemental sulfur and selenium atoms from L-cysteine, L-cystine, L-selenocysteine, and L-selenocystine to produce L-alanine.</text>
</comment>
<dbReference type="Proteomes" id="UP000014174">
    <property type="component" value="Unassembled WGS sequence"/>
</dbReference>
<dbReference type="Gene3D" id="3.40.640.10">
    <property type="entry name" value="Type I PLP-dependent aspartate aminotransferase-like (Major domain)"/>
    <property type="match status" value="1"/>
</dbReference>
<name>R9GVQ9_9SPHI</name>
<dbReference type="GO" id="GO:0006534">
    <property type="term" value="P:cysteine metabolic process"/>
    <property type="evidence" value="ECO:0007669"/>
    <property type="project" value="UniProtKB-UniRule"/>
</dbReference>
<dbReference type="RefSeq" id="WP_016194300.1">
    <property type="nucleotide sequence ID" value="NZ_AQPN01000043.1"/>
</dbReference>
<dbReference type="OrthoDB" id="9804366at2"/>
<dbReference type="GO" id="GO:0031071">
    <property type="term" value="F:cysteine desulfurase activity"/>
    <property type="evidence" value="ECO:0007669"/>
    <property type="project" value="UniProtKB-UniRule"/>
</dbReference>
<dbReference type="InterPro" id="IPR015424">
    <property type="entry name" value="PyrdxlP-dep_Trfase"/>
</dbReference>
<dbReference type="InterPro" id="IPR020578">
    <property type="entry name" value="Aminotrans_V_PyrdxlP_BS"/>
</dbReference>
<comment type="caution">
    <text evidence="10">The sequence shown here is derived from an EMBL/GenBank/DDBJ whole genome shotgun (WGS) entry which is preliminary data.</text>
</comment>
<evidence type="ECO:0000259" key="9">
    <source>
        <dbReference type="Pfam" id="PF00266"/>
    </source>
</evidence>
<evidence type="ECO:0000313" key="11">
    <source>
        <dbReference type="Proteomes" id="UP000014174"/>
    </source>
</evidence>
<organism evidence="10 11">
    <name type="scientific">Arcticibacter svalbardensis MN12-7</name>
    <dbReference type="NCBI Taxonomy" id="1150600"/>
    <lineage>
        <taxon>Bacteria</taxon>
        <taxon>Pseudomonadati</taxon>
        <taxon>Bacteroidota</taxon>
        <taxon>Sphingobacteriia</taxon>
        <taxon>Sphingobacteriales</taxon>
        <taxon>Sphingobacteriaceae</taxon>
        <taxon>Arcticibacter</taxon>
    </lineage>
</organism>
<comment type="catalytic activity">
    <reaction evidence="6 8">
        <text>(sulfur carrier)-H + L-cysteine = (sulfur carrier)-SH + L-alanine</text>
        <dbReference type="Rhea" id="RHEA:43892"/>
        <dbReference type="Rhea" id="RHEA-COMP:14737"/>
        <dbReference type="Rhea" id="RHEA-COMP:14739"/>
        <dbReference type="ChEBI" id="CHEBI:29917"/>
        <dbReference type="ChEBI" id="CHEBI:35235"/>
        <dbReference type="ChEBI" id="CHEBI:57972"/>
        <dbReference type="ChEBI" id="CHEBI:64428"/>
        <dbReference type="EC" id="2.8.1.7"/>
    </reaction>
</comment>
<dbReference type="Pfam" id="PF00266">
    <property type="entry name" value="Aminotran_5"/>
    <property type="match status" value="1"/>
</dbReference>
<evidence type="ECO:0000256" key="7">
    <source>
        <dbReference type="RuleBase" id="RU004504"/>
    </source>
</evidence>
<protein>
    <recommendedName>
        <fullName evidence="8">Cysteine desulfurase</fullName>
        <ecNumber evidence="8">2.8.1.7</ecNumber>
    </recommendedName>
</protein>
<evidence type="ECO:0000256" key="8">
    <source>
        <dbReference type="RuleBase" id="RU004506"/>
    </source>
</evidence>
<dbReference type="PANTHER" id="PTHR43586">
    <property type="entry name" value="CYSTEINE DESULFURASE"/>
    <property type="match status" value="1"/>
</dbReference>
<dbReference type="InterPro" id="IPR015422">
    <property type="entry name" value="PyrdxlP-dep_Trfase_small"/>
</dbReference>
<keyword evidence="5 8" id="KW-0663">Pyridoxal phosphate</keyword>
<dbReference type="GO" id="GO:0030170">
    <property type="term" value="F:pyridoxal phosphate binding"/>
    <property type="evidence" value="ECO:0007669"/>
    <property type="project" value="UniProtKB-UniRule"/>
</dbReference>
<evidence type="ECO:0000313" key="10">
    <source>
        <dbReference type="EMBL" id="EOR95743.1"/>
    </source>
</evidence>
<dbReference type="NCBIfam" id="TIGR01979">
    <property type="entry name" value="sufS"/>
    <property type="match status" value="1"/>
</dbReference>
<evidence type="ECO:0000256" key="1">
    <source>
        <dbReference type="ARBA" id="ARBA00001933"/>
    </source>
</evidence>
<dbReference type="PATRIC" id="fig|1150600.3.peg.1038"/>
<dbReference type="PROSITE" id="PS00595">
    <property type="entry name" value="AA_TRANSFER_CLASS_5"/>
    <property type="match status" value="1"/>
</dbReference>
<dbReference type="SUPFAM" id="SSF53383">
    <property type="entry name" value="PLP-dependent transferases"/>
    <property type="match status" value="1"/>
</dbReference>
<keyword evidence="4 8" id="KW-0808">Transferase</keyword>
<evidence type="ECO:0000256" key="5">
    <source>
        <dbReference type="ARBA" id="ARBA00022898"/>
    </source>
</evidence>
<feature type="domain" description="Aminotransferase class V" evidence="9">
    <location>
        <begin position="36"/>
        <end position="405"/>
    </location>
</feature>
<dbReference type="eggNOG" id="COG0520">
    <property type="taxonomic scope" value="Bacteria"/>
</dbReference>
<dbReference type="InterPro" id="IPR000192">
    <property type="entry name" value="Aminotrans_V_dom"/>
</dbReference>
<dbReference type="InterPro" id="IPR010970">
    <property type="entry name" value="Cys_dSase_SufS"/>
</dbReference>
<sequence>MEAITDQLETAFIYRGEPIRNQFPALHQSVYGKPLVYFDNAATTQKPNAVIEAITAYYSTINSNIHRGVHYLSQEATEAYEVTRNSVAAFINAPHAYEVIFTKGTTDGINLIADTFGYSYLNPGDTVLISAMEHHSNIVPWQIICGKRGATLKVIPMNESGELLMDEFERLLDDHVKIVAVTMVSNSLGTVNPVAEIIKIAHAKNIPVLLDAAQAVQHTKVDVQDLDCDFLVFSGHKMYGPTGIGVLYGKEEWLNKLPPYQGGGDMIKSVTFEVTEYNDLPFKFEAGTPNIEAAITLNTAIDFINEIGLENIERFERELYQYALKQLSFIQGVRIIGTAAHRSGAISLVVDGAHSYDIGVLLDKMGIAVRTGHHCTQPVMDFFEIPGTLRISFAVYNTKEEIDVFITSLKRALTILI</sequence>
<dbReference type="AlphaFoldDB" id="R9GVQ9"/>
<dbReference type="EMBL" id="AQPN01000043">
    <property type="protein sequence ID" value="EOR95743.1"/>
    <property type="molecule type" value="Genomic_DNA"/>
</dbReference>
<proteinExistence type="inferred from homology"/>
<gene>
    <name evidence="10" type="ORF">ADIARSV_1056</name>
</gene>
<dbReference type="InterPro" id="IPR015421">
    <property type="entry name" value="PyrdxlP-dep_Trfase_major"/>
</dbReference>
<comment type="similarity">
    <text evidence="3 8">Belongs to the class-V pyridoxal-phosphate-dependent aminotransferase family. Csd subfamily.</text>
</comment>
<reference evidence="10 11" key="1">
    <citation type="journal article" date="2013" name="Genome Announc.">
        <title>Draft Genome Sequence of Arcticibacter svalbardensis Strain MN12-7T, a Member of the Family Sphingobacteriaceae Isolated from an Arctic Soil Sample.</title>
        <authorList>
            <person name="Shivaji S."/>
            <person name="Ara S."/>
            <person name="Prasad S."/>
            <person name="Manasa B.P."/>
            <person name="Begum Z."/>
            <person name="Singh A."/>
            <person name="Kumar Pinnaka A."/>
        </authorList>
    </citation>
    <scope>NUCLEOTIDE SEQUENCE [LARGE SCALE GENOMIC DNA]</scope>
    <source>
        <strain evidence="10 11">MN12-7</strain>
    </source>
</reference>
<dbReference type="PIRSF" id="PIRSF005572">
    <property type="entry name" value="NifS"/>
    <property type="match status" value="1"/>
</dbReference>
<dbReference type="STRING" id="1150600.ADIARSV_1056"/>